<evidence type="ECO:0000256" key="10">
    <source>
        <dbReference type="ARBA" id="ARBA00023170"/>
    </source>
</evidence>
<evidence type="ECO:0000256" key="6">
    <source>
        <dbReference type="ARBA" id="ARBA00022725"/>
    </source>
</evidence>
<keyword evidence="4 13" id="KW-0716">Sensory transduction</keyword>
<evidence type="ECO:0000256" key="11">
    <source>
        <dbReference type="ARBA" id="ARBA00023224"/>
    </source>
</evidence>
<evidence type="ECO:0000256" key="5">
    <source>
        <dbReference type="ARBA" id="ARBA00022692"/>
    </source>
</evidence>
<feature type="transmembrane region" description="Helical" evidence="13">
    <location>
        <begin position="59"/>
        <end position="78"/>
    </location>
</feature>
<dbReference type="InterPro" id="IPR000276">
    <property type="entry name" value="GPCR_Rhodpsn"/>
</dbReference>
<dbReference type="GO" id="GO:0005886">
    <property type="term" value="C:plasma membrane"/>
    <property type="evidence" value="ECO:0007669"/>
    <property type="project" value="UniProtKB-SubCell"/>
</dbReference>
<feature type="transmembrane region" description="Helical" evidence="13">
    <location>
        <begin position="157"/>
        <end position="184"/>
    </location>
</feature>
<keyword evidence="15" id="KW-1185">Reference proteome</keyword>
<evidence type="ECO:0000256" key="4">
    <source>
        <dbReference type="ARBA" id="ARBA00022606"/>
    </source>
</evidence>
<evidence type="ECO:0000313" key="15">
    <source>
        <dbReference type="Proteomes" id="UP000694856"/>
    </source>
</evidence>
<evidence type="ECO:0000256" key="8">
    <source>
        <dbReference type="ARBA" id="ARBA00023040"/>
    </source>
</evidence>
<dbReference type="PANTHER" id="PTHR26453">
    <property type="entry name" value="OLFACTORY RECEPTOR"/>
    <property type="match status" value="1"/>
</dbReference>
<evidence type="ECO:0000256" key="13">
    <source>
        <dbReference type="RuleBase" id="RU363047"/>
    </source>
</evidence>
<evidence type="ECO:0000256" key="3">
    <source>
        <dbReference type="ARBA" id="ARBA00022475"/>
    </source>
</evidence>
<evidence type="ECO:0000256" key="9">
    <source>
        <dbReference type="ARBA" id="ARBA00023136"/>
    </source>
</evidence>
<keyword evidence="3 13" id="KW-1003">Cell membrane</keyword>
<keyword evidence="6 13" id="KW-0552">Olfaction</keyword>
<dbReference type="Pfam" id="PF00001">
    <property type="entry name" value="7tm_1"/>
    <property type="match status" value="1"/>
</dbReference>
<comment type="function">
    <text evidence="1">Putative odorant or sperm cell receptor.</text>
</comment>
<dbReference type="GO" id="GO:0004984">
    <property type="term" value="F:olfactory receptor activity"/>
    <property type="evidence" value="ECO:0007669"/>
    <property type="project" value="InterPro"/>
</dbReference>
<feature type="transmembrane region" description="Helical" evidence="13">
    <location>
        <begin position="18"/>
        <end position="39"/>
    </location>
</feature>
<name>A0A8B7KFL5_CAMFR</name>
<organism evidence="15 16">
    <name type="scientific">Camelus ferus</name>
    <name type="common">Wild bactrian camel</name>
    <name type="synonym">Camelus bactrianus ferus</name>
    <dbReference type="NCBI Taxonomy" id="419612"/>
    <lineage>
        <taxon>Eukaryota</taxon>
        <taxon>Metazoa</taxon>
        <taxon>Chordata</taxon>
        <taxon>Craniata</taxon>
        <taxon>Vertebrata</taxon>
        <taxon>Euteleostomi</taxon>
        <taxon>Mammalia</taxon>
        <taxon>Eutheria</taxon>
        <taxon>Laurasiatheria</taxon>
        <taxon>Artiodactyla</taxon>
        <taxon>Tylopoda</taxon>
        <taxon>Camelidae</taxon>
        <taxon>Camelus</taxon>
    </lineage>
</organism>
<keyword evidence="11 12" id="KW-0807">Transducer</keyword>
<dbReference type="Proteomes" id="UP000694856">
    <property type="component" value="Chromosome 20"/>
</dbReference>
<dbReference type="Gene3D" id="1.20.1070.10">
    <property type="entry name" value="Rhodopsin 7-helix transmembrane proteins"/>
    <property type="match status" value="1"/>
</dbReference>
<comment type="similarity">
    <text evidence="12">Belongs to the G-protein coupled receptor 1 family.</text>
</comment>
<feature type="domain" description="G-protein coupled receptors family 1 profile" evidence="14">
    <location>
        <begin position="1"/>
        <end position="238"/>
    </location>
</feature>
<dbReference type="PROSITE" id="PS50262">
    <property type="entry name" value="G_PROTEIN_RECEP_F1_2"/>
    <property type="match status" value="1"/>
</dbReference>
<evidence type="ECO:0000256" key="2">
    <source>
        <dbReference type="ARBA" id="ARBA00004651"/>
    </source>
</evidence>
<proteinExistence type="inferred from homology"/>
<comment type="subcellular location">
    <subcellularLocation>
        <location evidence="2 13">Cell membrane</location>
        <topology evidence="2 13">Multi-pass membrane protein</topology>
    </subcellularLocation>
</comment>
<dbReference type="InterPro" id="IPR000725">
    <property type="entry name" value="Olfact_rcpt"/>
</dbReference>
<dbReference type="OrthoDB" id="9441928at2759"/>
<keyword evidence="7 13" id="KW-1133">Transmembrane helix</keyword>
<dbReference type="GO" id="GO:0004930">
    <property type="term" value="F:G protein-coupled receptor activity"/>
    <property type="evidence" value="ECO:0007669"/>
    <property type="project" value="UniProtKB-KW"/>
</dbReference>
<dbReference type="PRINTS" id="PR00245">
    <property type="entry name" value="OLFACTORYR"/>
</dbReference>
<sequence length="238" mass="26391">MVVIFVSLKVPKLHIPMYYFLSNLSLLDLCFTSSCVPQMLVNFWGPEKTISYIGCTVQLYVFLWLGATECVLLVVMALDRCVAVCHPLKYTTIMHPKLCLQLAIFAWGTGLIQSLIQSPATFQLPFCSHQTVDDIVCEVPALIQVSSADTIYIEIRMFVASIILLVVPLIIILASYGAVAKAVLRIKSTAGQKKAFGTCTSHLLVVSLFYGTVTAVYLQPKSRYAHEQGKFLTLFTLL</sequence>
<protein>
    <recommendedName>
        <fullName evidence="13">Olfactory receptor</fullName>
    </recommendedName>
</protein>
<dbReference type="FunFam" id="1.20.1070.10:FF:000015">
    <property type="entry name" value="Olfactory receptor"/>
    <property type="match status" value="1"/>
</dbReference>
<dbReference type="RefSeq" id="XP_014422265.1">
    <property type="nucleotide sequence ID" value="XM_014566779.2"/>
</dbReference>
<reference evidence="16" key="1">
    <citation type="submission" date="2025-08" db="UniProtKB">
        <authorList>
            <consortium name="RefSeq"/>
        </authorList>
    </citation>
    <scope>IDENTIFICATION</scope>
    <source>
        <tissue evidence="16">Ear skin</tissue>
    </source>
</reference>
<evidence type="ECO:0000313" key="16">
    <source>
        <dbReference type="RefSeq" id="XP_014422265.1"/>
    </source>
</evidence>
<keyword evidence="5 12" id="KW-0812">Transmembrane</keyword>
<dbReference type="AlphaFoldDB" id="A0A8B7KFL5"/>
<dbReference type="SUPFAM" id="SSF81321">
    <property type="entry name" value="Family A G protein-coupled receptor-like"/>
    <property type="match status" value="1"/>
</dbReference>
<dbReference type="PROSITE" id="PS00237">
    <property type="entry name" value="G_PROTEIN_RECEP_F1_1"/>
    <property type="match status" value="1"/>
</dbReference>
<evidence type="ECO:0000256" key="7">
    <source>
        <dbReference type="ARBA" id="ARBA00022989"/>
    </source>
</evidence>
<dbReference type="PRINTS" id="PR00237">
    <property type="entry name" value="GPCRRHODOPSN"/>
</dbReference>
<feature type="transmembrane region" description="Helical" evidence="13">
    <location>
        <begin position="98"/>
        <end position="116"/>
    </location>
</feature>
<evidence type="ECO:0000256" key="1">
    <source>
        <dbReference type="ARBA" id="ARBA00003929"/>
    </source>
</evidence>
<feature type="transmembrane region" description="Helical" evidence="13">
    <location>
        <begin position="196"/>
        <end position="218"/>
    </location>
</feature>
<keyword evidence="8 12" id="KW-0297">G-protein coupled receptor</keyword>
<dbReference type="KEGG" id="cfr:102519220"/>
<evidence type="ECO:0000259" key="14">
    <source>
        <dbReference type="PROSITE" id="PS50262"/>
    </source>
</evidence>
<dbReference type="InterPro" id="IPR017452">
    <property type="entry name" value="GPCR_Rhodpsn_7TM"/>
</dbReference>
<gene>
    <name evidence="16" type="primary">LOC102519220</name>
</gene>
<keyword evidence="10 12" id="KW-0675">Receptor</keyword>
<evidence type="ECO:0000256" key="12">
    <source>
        <dbReference type="RuleBase" id="RU000688"/>
    </source>
</evidence>
<accession>A0A8B7KFL5</accession>
<keyword evidence="9 13" id="KW-0472">Membrane</keyword>
<dbReference type="GeneID" id="102519220"/>